<accession>A0A0E0G2B6</accession>
<evidence type="ECO:0008006" key="3">
    <source>
        <dbReference type="Google" id="ProtNLM"/>
    </source>
</evidence>
<dbReference type="InterPro" id="IPR011990">
    <property type="entry name" value="TPR-like_helical_dom_sf"/>
</dbReference>
<organism evidence="1">
    <name type="scientific">Oryza nivara</name>
    <name type="common">Indian wild rice</name>
    <name type="synonym">Oryza sativa f. spontanea</name>
    <dbReference type="NCBI Taxonomy" id="4536"/>
    <lineage>
        <taxon>Eukaryota</taxon>
        <taxon>Viridiplantae</taxon>
        <taxon>Streptophyta</taxon>
        <taxon>Embryophyta</taxon>
        <taxon>Tracheophyta</taxon>
        <taxon>Spermatophyta</taxon>
        <taxon>Magnoliopsida</taxon>
        <taxon>Liliopsida</taxon>
        <taxon>Poales</taxon>
        <taxon>Poaceae</taxon>
        <taxon>BOP clade</taxon>
        <taxon>Oryzoideae</taxon>
        <taxon>Oryzeae</taxon>
        <taxon>Oryzinae</taxon>
        <taxon>Oryza</taxon>
    </lineage>
</organism>
<sequence>MAPLLNRTAAPIFALPSLLCPLLQLKGYPSRYGLSDSKFSFSLNLSPQRFAFKLQNRVNALLLQPDLQIWLYIYTSGTSFIFTSTIKTSYVVSALPLFNRIERMAFVIGDDGWAAQPTRGLWRSDGSADGGGGRQEAAWGGNRAARRRAASCLPPPPSALPSLLHNPRVGCAAQPSSHITNAILSILLKSGSAETTYEVFMVLVNMKLVPDVYMYNQICKSGCSNKALTLFCNLKANL</sequence>
<dbReference type="Gramene" id="ONIVA02G06570.1">
    <property type="protein sequence ID" value="ONIVA02G06570.1"/>
    <property type="gene ID" value="ONIVA02G06570"/>
</dbReference>
<proteinExistence type="predicted"/>
<dbReference type="Gene3D" id="1.25.40.10">
    <property type="entry name" value="Tetratricopeptide repeat domain"/>
    <property type="match status" value="1"/>
</dbReference>
<reference evidence="1" key="1">
    <citation type="submission" date="2015-04" db="UniProtKB">
        <authorList>
            <consortium name="EnsemblPlants"/>
        </authorList>
    </citation>
    <scope>IDENTIFICATION</scope>
    <source>
        <strain evidence="1">SL10</strain>
    </source>
</reference>
<dbReference type="HOGENOM" id="CLU_1167477_0_0_1"/>
<evidence type="ECO:0000313" key="2">
    <source>
        <dbReference type="Proteomes" id="UP000006591"/>
    </source>
</evidence>
<dbReference type="Proteomes" id="UP000006591">
    <property type="component" value="Chromosome 2"/>
</dbReference>
<evidence type="ECO:0000313" key="1">
    <source>
        <dbReference type="EnsemblPlants" id="ONIVA02G06570.1"/>
    </source>
</evidence>
<dbReference type="STRING" id="4536.A0A0E0G2B6"/>
<keyword evidence="2" id="KW-1185">Reference proteome</keyword>
<reference evidence="1" key="2">
    <citation type="submission" date="2018-04" db="EMBL/GenBank/DDBJ databases">
        <title>OnivRS2 (Oryza nivara Reference Sequence Version 2).</title>
        <authorList>
            <person name="Zhang J."/>
            <person name="Kudrna D."/>
            <person name="Lee S."/>
            <person name="Talag J."/>
            <person name="Rajasekar S."/>
            <person name="Welchert J."/>
            <person name="Hsing Y.-I."/>
            <person name="Wing R.A."/>
        </authorList>
    </citation>
    <scope>NUCLEOTIDE SEQUENCE [LARGE SCALE GENOMIC DNA]</scope>
    <source>
        <strain evidence="1">SL10</strain>
    </source>
</reference>
<dbReference type="AlphaFoldDB" id="A0A0E0G2B6"/>
<dbReference type="EnsemblPlants" id="ONIVA02G06570.1">
    <property type="protein sequence ID" value="ONIVA02G06570.1"/>
    <property type="gene ID" value="ONIVA02G06570"/>
</dbReference>
<protein>
    <recommendedName>
        <fullName evidence="3">Pentatricopeptide repeat-containing protein</fullName>
    </recommendedName>
</protein>
<name>A0A0E0G2B6_ORYNI</name>